<sequence length="98" mass="11296">MTIMISMRNGQSNYTPPTKFKERKGKPRVKTMTVRRDTRLFTGNMPGVSTPHTLDQAIRNCIRAMGNPGHMHHRFWNQDKLDILLAVQKGDLAHARIR</sequence>
<accession>A0A2T0S8S0</accession>
<proteinExistence type="predicted"/>
<dbReference type="AlphaFoldDB" id="A0A2T0S8S0"/>
<reference evidence="2 3" key="1">
    <citation type="submission" date="2018-03" db="EMBL/GenBank/DDBJ databases">
        <title>Genomic Encyclopedia of Archaeal and Bacterial Type Strains, Phase II (KMG-II): from individual species to whole genera.</title>
        <authorList>
            <person name="Goeker M."/>
        </authorList>
    </citation>
    <scope>NUCLEOTIDE SEQUENCE [LARGE SCALE GENOMIC DNA]</scope>
    <source>
        <strain evidence="2 3">DSM 28354</strain>
    </source>
</reference>
<evidence type="ECO:0000256" key="1">
    <source>
        <dbReference type="SAM" id="MobiDB-lite"/>
    </source>
</evidence>
<feature type="region of interest" description="Disordered" evidence="1">
    <location>
        <begin position="1"/>
        <end position="30"/>
    </location>
</feature>
<protein>
    <submittedName>
        <fullName evidence="2">Uncharacterized protein</fullName>
    </submittedName>
</protein>
<gene>
    <name evidence="2" type="ORF">CLV58_12543</name>
</gene>
<evidence type="ECO:0000313" key="2">
    <source>
        <dbReference type="EMBL" id="PRY29781.1"/>
    </source>
</evidence>
<dbReference type="EMBL" id="PVTE01000025">
    <property type="protein sequence ID" value="PRY29781.1"/>
    <property type="molecule type" value="Genomic_DNA"/>
</dbReference>
<comment type="caution">
    <text evidence="2">The sequence shown here is derived from an EMBL/GenBank/DDBJ whole genome shotgun (WGS) entry which is preliminary data.</text>
</comment>
<evidence type="ECO:0000313" key="3">
    <source>
        <dbReference type="Proteomes" id="UP000238375"/>
    </source>
</evidence>
<dbReference type="Proteomes" id="UP000238375">
    <property type="component" value="Unassembled WGS sequence"/>
</dbReference>
<name>A0A2T0S8S0_9BACT</name>
<organism evidence="2 3">
    <name type="scientific">Spirosoma oryzae</name>
    <dbReference type="NCBI Taxonomy" id="1469603"/>
    <lineage>
        <taxon>Bacteria</taxon>
        <taxon>Pseudomonadati</taxon>
        <taxon>Bacteroidota</taxon>
        <taxon>Cytophagia</taxon>
        <taxon>Cytophagales</taxon>
        <taxon>Cytophagaceae</taxon>
        <taxon>Spirosoma</taxon>
    </lineage>
</organism>
<keyword evidence="3" id="KW-1185">Reference proteome</keyword>